<dbReference type="RefSeq" id="WP_134101275.1">
    <property type="nucleotide sequence ID" value="NZ_SODP01000001.1"/>
</dbReference>
<sequence length="416" mass="44049">MASPDLILTTSTCDDVTLPINPFVSNRYHFGMLLGVADLDTDQGYHRGKAWLHTAWLHGDGTVWGLQAELRTGTNELAVLPGLAIDERGRELYVADTLCVDLGLWYDANRPEDLVVTDDGNGGVIFELQLTLCAQRCLDRPVPAIAESCEGASGDTAYSRAVEQGLPVLRKRPDPTTRPFYPRVHQLLGLAEATDPLVTQALADIAAADPADRLATSQQKLAAMLAADAIDRRPAAGPGDWFPEPEPGCVVLADLKVHLAPEGTGWRVVEDGADPTVVDNLVRRAVAPTGLLQDLLVPPSGEAARVSGRLAEPGLQLEDSRLSGKTLTLEFSGAVKPATVRPAAFTVTALRPSGWEDVEVTGVQASGSTVQVELGATVRVRPIRVIVEGAGARPVLGADDQLLNGGHDAALMINGA</sequence>
<organism evidence="1 2">
    <name type="scientific">Kribbella pratensis</name>
    <dbReference type="NCBI Taxonomy" id="2512112"/>
    <lineage>
        <taxon>Bacteria</taxon>
        <taxon>Bacillati</taxon>
        <taxon>Actinomycetota</taxon>
        <taxon>Actinomycetes</taxon>
        <taxon>Propionibacteriales</taxon>
        <taxon>Kribbellaceae</taxon>
        <taxon>Kribbella</taxon>
    </lineage>
</organism>
<accession>A0A4V3GHR4</accession>
<dbReference type="EMBL" id="SODP01000001">
    <property type="protein sequence ID" value="TDW77147.1"/>
    <property type="molecule type" value="Genomic_DNA"/>
</dbReference>
<name>A0A4V3GHR4_9ACTN</name>
<reference evidence="1 2" key="1">
    <citation type="submission" date="2019-03" db="EMBL/GenBank/DDBJ databases">
        <title>Genomic Encyclopedia of Type Strains, Phase III (KMG-III): the genomes of soil and plant-associated and newly described type strains.</title>
        <authorList>
            <person name="Whitman W."/>
        </authorList>
    </citation>
    <scope>NUCLEOTIDE SEQUENCE [LARGE SCALE GENOMIC DNA]</scope>
    <source>
        <strain evidence="1 2">VKM Ac-2573</strain>
    </source>
</reference>
<comment type="caution">
    <text evidence="1">The sequence shown here is derived from an EMBL/GenBank/DDBJ whole genome shotgun (WGS) entry which is preliminary data.</text>
</comment>
<dbReference type="AlphaFoldDB" id="A0A4V3GHR4"/>
<gene>
    <name evidence="1" type="ORF">EV653_2311</name>
</gene>
<protein>
    <submittedName>
        <fullName evidence="1">Uncharacterized protein</fullName>
    </submittedName>
</protein>
<dbReference type="OrthoDB" id="3819414at2"/>
<evidence type="ECO:0000313" key="1">
    <source>
        <dbReference type="EMBL" id="TDW77147.1"/>
    </source>
</evidence>
<proteinExistence type="predicted"/>
<evidence type="ECO:0000313" key="2">
    <source>
        <dbReference type="Proteomes" id="UP000295146"/>
    </source>
</evidence>
<keyword evidence="2" id="KW-1185">Reference proteome</keyword>
<dbReference type="Proteomes" id="UP000295146">
    <property type="component" value="Unassembled WGS sequence"/>
</dbReference>